<dbReference type="EMBL" id="QKLU01000004">
    <property type="protein sequence ID" value="PYF74377.1"/>
    <property type="molecule type" value="Genomic_DNA"/>
</dbReference>
<dbReference type="InterPro" id="IPR000792">
    <property type="entry name" value="Tscrpt_reg_LuxR_C"/>
</dbReference>
<dbReference type="PROSITE" id="PS00622">
    <property type="entry name" value="HTH_LUXR_1"/>
    <property type="match status" value="1"/>
</dbReference>
<protein>
    <submittedName>
        <fullName evidence="5">Regulatory LuxR family protein</fullName>
    </submittedName>
</protein>
<proteinExistence type="predicted"/>
<organism evidence="5 6">
    <name type="scientific">Pedobacter nutrimenti</name>
    <dbReference type="NCBI Taxonomy" id="1241337"/>
    <lineage>
        <taxon>Bacteria</taxon>
        <taxon>Pseudomonadati</taxon>
        <taxon>Bacteroidota</taxon>
        <taxon>Sphingobacteriia</taxon>
        <taxon>Sphingobacteriales</taxon>
        <taxon>Sphingobacteriaceae</taxon>
        <taxon>Pedobacter</taxon>
    </lineage>
</organism>
<feature type="domain" description="HTH luxR-type" evidence="4">
    <location>
        <begin position="191"/>
        <end position="256"/>
    </location>
</feature>
<accession>A0A318UG81</accession>
<dbReference type="RefSeq" id="WP_211321377.1">
    <property type="nucleotide sequence ID" value="NZ_QKLU01000004.1"/>
</dbReference>
<dbReference type="SUPFAM" id="SSF46894">
    <property type="entry name" value="C-terminal effector domain of the bipartite response regulators"/>
    <property type="match status" value="1"/>
</dbReference>
<name>A0A318UG81_9SPHI</name>
<dbReference type="GO" id="GO:0003677">
    <property type="term" value="F:DNA binding"/>
    <property type="evidence" value="ECO:0007669"/>
    <property type="project" value="UniProtKB-KW"/>
</dbReference>
<dbReference type="PANTHER" id="PTHR44688">
    <property type="entry name" value="DNA-BINDING TRANSCRIPTIONAL ACTIVATOR DEVR_DOSR"/>
    <property type="match status" value="1"/>
</dbReference>
<dbReference type="PANTHER" id="PTHR44688:SF16">
    <property type="entry name" value="DNA-BINDING TRANSCRIPTIONAL ACTIVATOR DEVR_DOSR"/>
    <property type="match status" value="1"/>
</dbReference>
<dbReference type="PRINTS" id="PR00038">
    <property type="entry name" value="HTHLUXR"/>
</dbReference>
<dbReference type="InterPro" id="IPR036388">
    <property type="entry name" value="WH-like_DNA-bd_sf"/>
</dbReference>
<dbReference type="Gene3D" id="1.10.10.10">
    <property type="entry name" value="Winged helix-like DNA-binding domain superfamily/Winged helix DNA-binding domain"/>
    <property type="match status" value="1"/>
</dbReference>
<comment type="caution">
    <text evidence="5">The sequence shown here is derived from an EMBL/GenBank/DDBJ whole genome shotgun (WGS) entry which is preliminary data.</text>
</comment>
<dbReference type="GO" id="GO:0006355">
    <property type="term" value="P:regulation of DNA-templated transcription"/>
    <property type="evidence" value="ECO:0007669"/>
    <property type="project" value="InterPro"/>
</dbReference>
<evidence type="ECO:0000256" key="3">
    <source>
        <dbReference type="ARBA" id="ARBA00023163"/>
    </source>
</evidence>
<dbReference type="CDD" id="cd06170">
    <property type="entry name" value="LuxR_C_like"/>
    <property type="match status" value="1"/>
</dbReference>
<sequence length="262" mass="30512">MNIFESDTIALNYQDEGNLLTASWKNCTNAEQFTDGIKSCRELCDKVDLQNTLWHFNEFSYVIPPDLQKWTDTFLNVSVLKKSKNFRNVAFIVGNDVLALLSAIDTAENGESGVKPRYFGSEQQALKYLLTRNKEKKELSRTLLMPDLSFKTDSNNPDRSQIRIDVNSEEIHQYLFLLNRMLKSRSFGIQHVSKFMMLSVREKEILNMILNGLTNEKIAQLLYITYETVKTHRKNIFRKLECRNLRELMQYNILFPSPGSFL</sequence>
<dbReference type="AlphaFoldDB" id="A0A318UG81"/>
<evidence type="ECO:0000259" key="4">
    <source>
        <dbReference type="PROSITE" id="PS50043"/>
    </source>
</evidence>
<dbReference type="SMART" id="SM00421">
    <property type="entry name" value="HTH_LUXR"/>
    <property type="match status" value="1"/>
</dbReference>
<evidence type="ECO:0000256" key="1">
    <source>
        <dbReference type="ARBA" id="ARBA00023015"/>
    </source>
</evidence>
<gene>
    <name evidence="5" type="ORF">B0O44_104548</name>
</gene>
<dbReference type="InterPro" id="IPR016032">
    <property type="entry name" value="Sig_transdc_resp-reg_C-effctor"/>
</dbReference>
<evidence type="ECO:0000313" key="5">
    <source>
        <dbReference type="EMBL" id="PYF74377.1"/>
    </source>
</evidence>
<evidence type="ECO:0000313" key="6">
    <source>
        <dbReference type="Proteomes" id="UP000248198"/>
    </source>
</evidence>
<reference evidence="5 6" key="1">
    <citation type="submission" date="2018-06" db="EMBL/GenBank/DDBJ databases">
        <title>Genomic Encyclopedia of Archaeal and Bacterial Type Strains, Phase II (KMG-II): from individual species to whole genera.</title>
        <authorList>
            <person name="Goeker M."/>
        </authorList>
    </citation>
    <scope>NUCLEOTIDE SEQUENCE [LARGE SCALE GENOMIC DNA]</scope>
    <source>
        <strain evidence="5 6">DSM 27372</strain>
    </source>
</reference>
<dbReference type="PROSITE" id="PS50043">
    <property type="entry name" value="HTH_LUXR_2"/>
    <property type="match status" value="1"/>
</dbReference>
<dbReference type="Proteomes" id="UP000248198">
    <property type="component" value="Unassembled WGS sequence"/>
</dbReference>
<keyword evidence="3" id="KW-0804">Transcription</keyword>
<keyword evidence="6" id="KW-1185">Reference proteome</keyword>
<evidence type="ECO:0000256" key="2">
    <source>
        <dbReference type="ARBA" id="ARBA00023125"/>
    </source>
</evidence>
<keyword evidence="1" id="KW-0805">Transcription regulation</keyword>
<dbReference type="Pfam" id="PF00196">
    <property type="entry name" value="GerE"/>
    <property type="match status" value="1"/>
</dbReference>
<keyword evidence="2" id="KW-0238">DNA-binding</keyword>